<dbReference type="Proteomes" id="UP000834106">
    <property type="component" value="Chromosome 1"/>
</dbReference>
<protein>
    <recommendedName>
        <fullName evidence="4">RNase H type-1 domain-containing protein</fullName>
    </recommendedName>
</protein>
<gene>
    <name evidence="2" type="ORF">FPE_LOCUS1474</name>
</gene>
<dbReference type="AlphaFoldDB" id="A0AAD1YMV5"/>
<evidence type="ECO:0000256" key="1">
    <source>
        <dbReference type="SAM" id="Phobius"/>
    </source>
</evidence>
<proteinExistence type="predicted"/>
<name>A0AAD1YMV5_9LAMI</name>
<organism evidence="2 3">
    <name type="scientific">Fraxinus pennsylvanica</name>
    <dbReference type="NCBI Taxonomy" id="56036"/>
    <lineage>
        <taxon>Eukaryota</taxon>
        <taxon>Viridiplantae</taxon>
        <taxon>Streptophyta</taxon>
        <taxon>Embryophyta</taxon>
        <taxon>Tracheophyta</taxon>
        <taxon>Spermatophyta</taxon>
        <taxon>Magnoliopsida</taxon>
        <taxon>eudicotyledons</taxon>
        <taxon>Gunneridae</taxon>
        <taxon>Pentapetalae</taxon>
        <taxon>asterids</taxon>
        <taxon>lamiids</taxon>
        <taxon>Lamiales</taxon>
        <taxon>Oleaceae</taxon>
        <taxon>Oleeae</taxon>
        <taxon>Fraxinus</taxon>
    </lineage>
</organism>
<keyword evidence="1" id="KW-0472">Membrane</keyword>
<evidence type="ECO:0000313" key="2">
    <source>
        <dbReference type="EMBL" id="CAI9754043.1"/>
    </source>
</evidence>
<dbReference type="PANTHER" id="PTHR47074">
    <property type="entry name" value="BNAC02G40300D PROTEIN"/>
    <property type="match status" value="1"/>
</dbReference>
<feature type="transmembrane region" description="Helical" evidence="1">
    <location>
        <begin position="143"/>
        <end position="161"/>
    </location>
</feature>
<evidence type="ECO:0008006" key="4">
    <source>
        <dbReference type="Google" id="ProtNLM"/>
    </source>
</evidence>
<dbReference type="InterPro" id="IPR052929">
    <property type="entry name" value="RNase_H-like_EbsB-rel"/>
</dbReference>
<keyword evidence="1" id="KW-0812">Transmembrane</keyword>
<dbReference type="EMBL" id="OU503036">
    <property type="protein sequence ID" value="CAI9754043.1"/>
    <property type="molecule type" value="Genomic_DNA"/>
</dbReference>
<evidence type="ECO:0000313" key="3">
    <source>
        <dbReference type="Proteomes" id="UP000834106"/>
    </source>
</evidence>
<dbReference type="PANTHER" id="PTHR47074:SF11">
    <property type="entry name" value="REVERSE TRANSCRIPTASE-LIKE PROTEIN"/>
    <property type="match status" value="1"/>
</dbReference>
<sequence length="172" mass="19526">MNRNETVWNAKSFTVLKVVSFAKHFLQQWRVANHSLPKITVNSSIPENDKWKPPTTGSFKLNIDAAIFENQRKAGLGVVIRNDLGSFIAAKVVSVQGIVDPLLAETLGVREAFLGLKLNFLRSKPLKWMPFWFIMLYRMMKKTILTLVFLLTSAVFLLENYQSQIQLGSKIG</sequence>
<keyword evidence="3" id="KW-1185">Reference proteome</keyword>
<keyword evidence="1" id="KW-1133">Transmembrane helix</keyword>
<reference evidence="2" key="1">
    <citation type="submission" date="2023-05" db="EMBL/GenBank/DDBJ databases">
        <authorList>
            <person name="Huff M."/>
        </authorList>
    </citation>
    <scope>NUCLEOTIDE SEQUENCE</scope>
</reference>
<accession>A0AAD1YMV5</accession>